<comment type="pathway">
    <text evidence="2 12">Phospholipid metabolism; phosphatidylserine biosynthesis.</text>
</comment>
<comment type="catalytic activity">
    <reaction evidence="12">
        <text>a 1,2-diacyl-sn-glycero-3-phosphoethanolamine + L-serine = a 1,2-diacyl-sn-glycero-3-phospho-L-serine + ethanolamine</text>
        <dbReference type="Rhea" id="RHEA:27606"/>
        <dbReference type="ChEBI" id="CHEBI:33384"/>
        <dbReference type="ChEBI" id="CHEBI:57262"/>
        <dbReference type="ChEBI" id="CHEBI:57603"/>
        <dbReference type="ChEBI" id="CHEBI:64612"/>
        <dbReference type="EC" id="2.7.8.29"/>
    </reaction>
</comment>
<dbReference type="UniPathway" id="UPA00948"/>
<dbReference type="OMA" id="LPNFWEC"/>
<evidence type="ECO:0000256" key="8">
    <source>
        <dbReference type="ARBA" id="ARBA00022989"/>
    </source>
</evidence>
<evidence type="ECO:0000256" key="7">
    <source>
        <dbReference type="ARBA" id="ARBA00022824"/>
    </source>
</evidence>
<evidence type="ECO:0000256" key="11">
    <source>
        <dbReference type="ARBA" id="ARBA00023264"/>
    </source>
</evidence>
<keyword evidence="12" id="KW-0444">Lipid biosynthesis</keyword>
<keyword evidence="11 12" id="KW-1208">Phospholipid metabolism</keyword>
<dbReference type="GO" id="GO:0006659">
    <property type="term" value="P:phosphatidylserine biosynthetic process"/>
    <property type="evidence" value="ECO:0007669"/>
    <property type="project" value="UniProtKB-UniRule"/>
</dbReference>
<sequence length="400" mass="46455">MADTVRRLKVRTHRTSLSGETSASDDEVLNVHSQTVSNITMDFFYRPKTISLLIFAVGIVVMMAFNRNPNVNREDNIASGLFCVTFLFLIVSLMCFPNGPYIRPHPLVWRVVFGISLIYLLGLTFILFQKLSDVRAMLGWLYPELLDVKPENKSWATNCAFSFYRLWECLDIYAFAHFIGWVFKALFLRHAGILWAISVLWEITELAFKHLLPNFAECWWDMIILDVLLCNGLGIFVGLFICRKLEMASYHWESVKDIHTTSGKIRRVIMQFGPESFQPVRWFEPTSTVMRIMYVWQLLFVWQISELNTFLLKHILMVPIYNMLNTYRLLLIGAIVSPSIKQYYVYTTDARSRSLGTQCWIFLAITLIEFLICLKFAPELFAKADVIKIGLWVIFQVALT</sequence>
<evidence type="ECO:0000256" key="9">
    <source>
        <dbReference type="ARBA" id="ARBA00023098"/>
    </source>
</evidence>
<feature type="transmembrane region" description="Helical" evidence="12">
    <location>
        <begin position="77"/>
        <end position="96"/>
    </location>
</feature>
<feature type="transmembrane region" description="Helical" evidence="12">
    <location>
        <begin position="172"/>
        <end position="197"/>
    </location>
</feature>
<evidence type="ECO:0000256" key="10">
    <source>
        <dbReference type="ARBA" id="ARBA00023136"/>
    </source>
</evidence>
<evidence type="ECO:0000256" key="1">
    <source>
        <dbReference type="ARBA" id="ARBA00004477"/>
    </source>
</evidence>
<keyword evidence="7 12" id="KW-0256">Endoplasmic reticulum</keyword>
<comment type="function">
    <text evidence="12">Catalyzes a base-exchange reaction in which the polar head group of phosphatidylethanolamine (PE) is replaced by L-serine.</text>
</comment>
<dbReference type="KEGG" id="tad:TRIADDRAFT_33936"/>
<evidence type="ECO:0000313" key="13">
    <source>
        <dbReference type="EMBL" id="EDV19234.1"/>
    </source>
</evidence>
<dbReference type="Pfam" id="PF03034">
    <property type="entry name" value="PSS"/>
    <property type="match status" value="1"/>
</dbReference>
<name>B3SDH6_TRIAD</name>
<dbReference type="STRING" id="10228.B3SDH6"/>
<dbReference type="InterPro" id="IPR004277">
    <property type="entry name" value="PSS"/>
</dbReference>
<comment type="subcellular location">
    <subcellularLocation>
        <location evidence="1 12">Endoplasmic reticulum membrane</location>
        <topology evidence="1 12">Multi-pass membrane protein</topology>
    </subcellularLocation>
</comment>
<evidence type="ECO:0000256" key="3">
    <source>
        <dbReference type="ARBA" id="ARBA00005189"/>
    </source>
</evidence>
<feature type="transmembrane region" description="Helical" evidence="12">
    <location>
        <begin position="218"/>
        <end position="241"/>
    </location>
</feature>
<keyword evidence="6 12" id="KW-0812">Transmembrane</keyword>
<dbReference type="CTD" id="6759498"/>
<keyword evidence="9 12" id="KW-0443">Lipid metabolism</keyword>
<comment type="pathway">
    <text evidence="3">Lipid metabolism.</text>
</comment>
<feature type="transmembrane region" description="Helical" evidence="12">
    <location>
        <begin position="324"/>
        <end position="340"/>
    </location>
</feature>
<dbReference type="Proteomes" id="UP000009022">
    <property type="component" value="Unassembled WGS sequence"/>
</dbReference>
<dbReference type="GeneID" id="6759498"/>
<dbReference type="EMBL" id="DS985279">
    <property type="protein sequence ID" value="EDV19234.1"/>
    <property type="molecule type" value="Genomic_DNA"/>
</dbReference>
<dbReference type="HOGENOM" id="CLU_037661_3_0_1"/>
<keyword evidence="10 12" id="KW-0472">Membrane</keyword>
<feature type="transmembrane region" description="Helical" evidence="12">
    <location>
        <begin position="108"/>
        <end position="128"/>
    </location>
</feature>
<evidence type="ECO:0000256" key="5">
    <source>
        <dbReference type="ARBA" id="ARBA00022679"/>
    </source>
</evidence>
<dbReference type="GO" id="GO:0005789">
    <property type="term" value="C:endoplasmic reticulum membrane"/>
    <property type="evidence" value="ECO:0007669"/>
    <property type="project" value="UniProtKB-SubCell"/>
</dbReference>
<evidence type="ECO:0000256" key="6">
    <source>
        <dbReference type="ARBA" id="ARBA00022692"/>
    </source>
</evidence>
<evidence type="ECO:0000256" key="12">
    <source>
        <dbReference type="RuleBase" id="RU368094"/>
    </source>
</evidence>
<dbReference type="PhylomeDB" id="B3SDH6"/>
<protein>
    <recommendedName>
        <fullName evidence="12">Phosphatidylserine synthase</fullName>
        <ecNumber evidence="12">2.7.8.29</ecNumber>
    </recommendedName>
    <alternativeName>
        <fullName evidence="12">Serine-exchange enzyme</fullName>
    </alternativeName>
</protein>
<dbReference type="PANTHER" id="PTHR15362">
    <property type="entry name" value="PHOSPHATIDYLINOSITOL SYNTHASE"/>
    <property type="match status" value="1"/>
</dbReference>
<dbReference type="AlphaFoldDB" id="B3SDH6"/>
<dbReference type="OrthoDB" id="10265393at2759"/>
<comment type="similarity">
    <text evidence="4 12">Belongs to the phosphatidyl serine synthase family.</text>
</comment>
<dbReference type="GO" id="GO:0106245">
    <property type="term" value="F:L-serine-phosphatidylethanolamine phosphatidyltransferase activity"/>
    <property type="evidence" value="ECO:0007669"/>
    <property type="project" value="UniProtKB-UniRule"/>
</dbReference>
<accession>B3SDH6</accession>
<reference evidence="13 14" key="1">
    <citation type="journal article" date="2008" name="Nature">
        <title>The Trichoplax genome and the nature of placozoans.</title>
        <authorList>
            <person name="Srivastava M."/>
            <person name="Begovic E."/>
            <person name="Chapman J."/>
            <person name="Putnam N.H."/>
            <person name="Hellsten U."/>
            <person name="Kawashima T."/>
            <person name="Kuo A."/>
            <person name="Mitros T."/>
            <person name="Salamov A."/>
            <person name="Carpenter M.L."/>
            <person name="Signorovitch A.Y."/>
            <person name="Moreno M.A."/>
            <person name="Kamm K."/>
            <person name="Grimwood J."/>
            <person name="Schmutz J."/>
            <person name="Shapiro H."/>
            <person name="Grigoriev I.V."/>
            <person name="Buss L.W."/>
            <person name="Schierwater B."/>
            <person name="Dellaporta S.L."/>
            <person name="Rokhsar D.S."/>
        </authorList>
    </citation>
    <scope>NUCLEOTIDE SEQUENCE [LARGE SCALE GENOMIC DNA]</scope>
    <source>
        <strain evidence="13 14">Grell-BS-1999</strain>
    </source>
</reference>
<dbReference type="eggNOG" id="KOG2735">
    <property type="taxonomic scope" value="Eukaryota"/>
</dbReference>
<keyword evidence="12" id="KW-0594">Phospholipid biosynthesis</keyword>
<feature type="transmembrane region" description="Helical" evidence="12">
    <location>
        <begin position="360"/>
        <end position="378"/>
    </location>
</feature>
<dbReference type="FunCoup" id="B3SDH6">
    <property type="interactions" value="873"/>
</dbReference>
<keyword evidence="5 12" id="KW-0808">Transferase</keyword>
<dbReference type="EC" id="2.7.8.29" evidence="12"/>
<evidence type="ECO:0000256" key="2">
    <source>
        <dbReference type="ARBA" id="ARBA00004916"/>
    </source>
</evidence>
<gene>
    <name evidence="13" type="ORF">TRIADDRAFT_33936</name>
</gene>
<dbReference type="InParanoid" id="B3SDH6"/>
<keyword evidence="8 12" id="KW-1133">Transmembrane helix</keyword>
<feature type="transmembrane region" description="Helical" evidence="12">
    <location>
        <begin position="292"/>
        <end position="312"/>
    </location>
</feature>
<dbReference type="RefSeq" id="XP_002118300.1">
    <property type="nucleotide sequence ID" value="XM_002118264.1"/>
</dbReference>
<proteinExistence type="inferred from homology"/>
<dbReference type="PANTHER" id="PTHR15362:SF15">
    <property type="entry name" value="PHOSPHATIDYLSERINE SYNTHASE 1"/>
    <property type="match status" value="1"/>
</dbReference>
<organism evidence="13 14">
    <name type="scientific">Trichoplax adhaerens</name>
    <name type="common">Trichoplax reptans</name>
    <dbReference type="NCBI Taxonomy" id="10228"/>
    <lineage>
        <taxon>Eukaryota</taxon>
        <taxon>Metazoa</taxon>
        <taxon>Placozoa</taxon>
        <taxon>Uniplacotomia</taxon>
        <taxon>Trichoplacea</taxon>
        <taxon>Trichoplacidae</taxon>
        <taxon>Trichoplax</taxon>
    </lineage>
</organism>
<feature type="transmembrane region" description="Helical" evidence="12">
    <location>
        <begin position="49"/>
        <end position="65"/>
    </location>
</feature>
<evidence type="ECO:0000256" key="4">
    <source>
        <dbReference type="ARBA" id="ARBA00008671"/>
    </source>
</evidence>
<keyword evidence="14" id="KW-1185">Reference proteome</keyword>
<evidence type="ECO:0000313" key="14">
    <source>
        <dbReference type="Proteomes" id="UP000009022"/>
    </source>
</evidence>